<organism evidence="2 3">
    <name type="scientific">Dentipellis fragilis</name>
    <dbReference type="NCBI Taxonomy" id="205917"/>
    <lineage>
        <taxon>Eukaryota</taxon>
        <taxon>Fungi</taxon>
        <taxon>Dikarya</taxon>
        <taxon>Basidiomycota</taxon>
        <taxon>Agaricomycotina</taxon>
        <taxon>Agaricomycetes</taxon>
        <taxon>Russulales</taxon>
        <taxon>Hericiaceae</taxon>
        <taxon>Dentipellis</taxon>
    </lineage>
</organism>
<dbReference type="OrthoDB" id="2507647at2759"/>
<dbReference type="EMBL" id="SEOQ01000936">
    <property type="protein sequence ID" value="TFY55256.1"/>
    <property type="molecule type" value="Genomic_DNA"/>
</dbReference>
<feature type="compositionally biased region" description="Polar residues" evidence="1">
    <location>
        <begin position="26"/>
        <end position="45"/>
    </location>
</feature>
<feature type="region of interest" description="Disordered" evidence="1">
    <location>
        <begin position="1"/>
        <end position="65"/>
    </location>
</feature>
<evidence type="ECO:0000313" key="3">
    <source>
        <dbReference type="Proteomes" id="UP000298327"/>
    </source>
</evidence>
<evidence type="ECO:0000313" key="2">
    <source>
        <dbReference type="EMBL" id="TFY55256.1"/>
    </source>
</evidence>
<reference evidence="2 3" key="1">
    <citation type="submission" date="2019-02" db="EMBL/GenBank/DDBJ databases">
        <title>Genome sequencing of the rare red list fungi Dentipellis fragilis.</title>
        <authorList>
            <person name="Buettner E."/>
            <person name="Kellner H."/>
        </authorList>
    </citation>
    <scope>NUCLEOTIDE SEQUENCE [LARGE SCALE GENOMIC DNA]</scope>
    <source>
        <strain evidence="2 3">DSM 105465</strain>
    </source>
</reference>
<evidence type="ECO:0000256" key="1">
    <source>
        <dbReference type="SAM" id="MobiDB-lite"/>
    </source>
</evidence>
<sequence>SAPQSHRGARAPSRPVPSGLIRPNEQPFTFESALQAQPGPSTHRQPTPPPAAAAPSHHQPSMGFGGAILSFNRQAALEERIQRERAQERTMERLRRALRFPTTASARHILAQTFQRVSDRLQPYLYGNGDGNYDADVLDAFALSDALSDEAAFLQDDDDLFGDNDTILSRLRRLQPEFKSAYTHPQPAAPGFTHDFSLTPTKPAGPEVIVIDDDLGPSTSTAASSSSSAASDVKMTLVCAHCLDALVIGGSGSEAKQAQRKLWGLRCGHLLDGKCVEALMKPPQDPTIETDGVEVNQEEKVDVKGKGKAKAVDDEDEPRMPGSFDVPTPAVAESAPSGISSSSADSNPIRSRLRPRNGSGHVEPHSASSTITPPLPDTRRRPNTQVRSLLATASRSRARGKAKGKQKAVEPLVEAEYEWRCPVSRCGHVHLSLKIEGKGILAIPPCLRYQMLSAVLFRAFVPHISLAPASPSLGPIFA</sequence>
<keyword evidence="3" id="KW-1185">Reference proteome</keyword>
<feature type="compositionally biased region" description="Low complexity" evidence="1">
    <location>
        <begin position="334"/>
        <end position="350"/>
    </location>
</feature>
<comment type="caution">
    <text evidence="2">The sequence shown here is derived from an EMBL/GenBank/DDBJ whole genome shotgun (WGS) entry which is preliminary data.</text>
</comment>
<accession>A0A4Y9XYM1</accession>
<protein>
    <submittedName>
        <fullName evidence="2">Uncharacterized protein</fullName>
    </submittedName>
</protein>
<feature type="region of interest" description="Disordered" evidence="1">
    <location>
        <begin position="282"/>
        <end position="383"/>
    </location>
</feature>
<gene>
    <name evidence="2" type="ORF">EVG20_g9384</name>
</gene>
<dbReference type="AlphaFoldDB" id="A0A4Y9XYM1"/>
<proteinExistence type="predicted"/>
<feature type="non-terminal residue" evidence="2">
    <location>
        <position position="1"/>
    </location>
</feature>
<name>A0A4Y9XYM1_9AGAM</name>
<dbReference type="STRING" id="205917.A0A4Y9XYM1"/>
<dbReference type="Proteomes" id="UP000298327">
    <property type="component" value="Unassembled WGS sequence"/>
</dbReference>